<gene>
    <name evidence="7" type="ORF">DC28_04140</name>
</gene>
<evidence type="ECO:0000256" key="2">
    <source>
        <dbReference type="ARBA" id="ARBA00022692"/>
    </source>
</evidence>
<dbReference type="RefSeq" id="WP_037546219.1">
    <property type="nucleotide sequence ID" value="NZ_JNUP01000031.1"/>
</dbReference>
<keyword evidence="4 5" id="KW-0472">Membrane</keyword>
<proteinExistence type="predicted"/>
<name>A0A098R3Q9_9SPIO</name>
<dbReference type="GO" id="GO:0140359">
    <property type="term" value="F:ABC-type transporter activity"/>
    <property type="evidence" value="ECO:0007669"/>
    <property type="project" value="InterPro"/>
</dbReference>
<feature type="transmembrane region" description="Helical" evidence="5">
    <location>
        <begin position="152"/>
        <end position="174"/>
    </location>
</feature>
<keyword evidence="3 5" id="KW-1133">Transmembrane helix</keyword>
<dbReference type="Proteomes" id="UP000029692">
    <property type="component" value="Unassembled WGS sequence"/>
</dbReference>
<organism evidence="7 8">
    <name type="scientific">Spirochaeta lutea</name>
    <dbReference type="NCBI Taxonomy" id="1480694"/>
    <lineage>
        <taxon>Bacteria</taxon>
        <taxon>Pseudomonadati</taxon>
        <taxon>Spirochaetota</taxon>
        <taxon>Spirochaetia</taxon>
        <taxon>Spirochaetales</taxon>
        <taxon>Spirochaetaceae</taxon>
        <taxon>Spirochaeta</taxon>
    </lineage>
</organism>
<keyword evidence="2 5" id="KW-0812">Transmembrane</keyword>
<evidence type="ECO:0000256" key="3">
    <source>
        <dbReference type="ARBA" id="ARBA00022989"/>
    </source>
</evidence>
<dbReference type="AlphaFoldDB" id="A0A098R3Q9"/>
<dbReference type="eggNOG" id="COG0842">
    <property type="taxonomic scope" value="Bacteria"/>
</dbReference>
<feature type="transmembrane region" description="Helical" evidence="5">
    <location>
        <begin position="20"/>
        <end position="39"/>
    </location>
</feature>
<evidence type="ECO:0000256" key="4">
    <source>
        <dbReference type="ARBA" id="ARBA00023136"/>
    </source>
</evidence>
<dbReference type="OrthoDB" id="2162283at2"/>
<dbReference type="GO" id="GO:0016020">
    <property type="term" value="C:membrane"/>
    <property type="evidence" value="ECO:0007669"/>
    <property type="project" value="UniProtKB-SubCell"/>
</dbReference>
<protein>
    <recommendedName>
        <fullName evidence="6">ABC-2 type transporter transmembrane domain-containing protein</fullName>
    </recommendedName>
</protein>
<evidence type="ECO:0000313" key="7">
    <source>
        <dbReference type="EMBL" id="KGE73327.1"/>
    </source>
</evidence>
<evidence type="ECO:0000256" key="5">
    <source>
        <dbReference type="SAM" id="Phobius"/>
    </source>
</evidence>
<feature type="transmembrane region" description="Helical" evidence="5">
    <location>
        <begin position="201"/>
        <end position="221"/>
    </location>
</feature>
<dbReference type="STRING" id="1480694.DC28_04140"/>
<feature type="transmembrane region" description="Helical" evidence="5">
    <location>
        <begin position="308"/>
        <end position="332"/>
    </location>
</feature>
<feature type="domain" description="ABC-2 type transporter transmembrane" evidence="6">
    <location>
        <begin position="20"/>
        <end position="328"/>
    </location>
</feature>
<keyword evidence="8" id="KW-1185">Reference proteome</keyword>
<feature type="transmembrane region" description="Helical" evidence="5">
    <location>
        <begin position="227"/>
        <end position="250"/>
    </location>
</feature>
<evidence type="ECO:0000259" key="6">
    <source>
        <dbReference type="Pfam" id="PF12698"/>
    </source>
</evidence>
<dbReference type="InterPro" id="IPR013525">
    <property type="entry name" value="ABC2_TM"/>
</dbReference>
<comment type="caution">
    <text evidence="7">The sequence shown here is derived from an EMBL/GenBank/DDBJ whole genome shotgun (WGS) entry which is preliminary data.</text>
</comment>
<sequence length="339" mass="36620">MKKILSLMKFDTTNSIRDSLIIYLLIAPILLAGGVKIFLPSLETAVISLAVEVPQDGPGRAQAQGFAEELSQFARIEEFAHARDVKKRVLGTDDVGGLIRQDDGDWQIILEGNEDGNSRVILQSVIDVVSRGGFEGEYQVSQASKPSLLGPYAAVMLVMMAVLIGGLAVAFGMIDEKEQGVSRAFAVTPLRPWQYFTARGGLALIIGAGVALAGHLIMAGFEVPLGLFLVALVSSAAMPLAIAMIVGGLAKNQIQAVAVLKVVMLLYLTVPMITIFISADWHPLFYIFPNYWMFRTFEDLYLGFRGNGSFWISAGINTLMGLGSMGIIALTIGKKLRPR</sequence>
<reference evidence="7 8" key="1">
    <citation type="submission" date="2014-05" db="EMBL/GenBank/DDBJ databases">
        <title>De novo Genome Sequence of Spirocheata sp.</title>
        <authorList>
            <person name="Shivani Y."/>
            <person name="Subhash Y."/>
            <person name="Tushar L."/>
            <person name="Sasikala C."/>
            <person name="Ramana C.V."/>
        </authorList>
    </citation>
    <scope>NUCLEOTIDE SEQUENCE [LARGE SCALE GENOMIC DNA]</scope>
    <source>
        <strain evidence="7 8">JC230</strain>
    </source>
</reference>
<accession>A0A098R3Q9</accession>
<dbReference type="Pfam" id="PF12698">
    <property type="entry name" value="ABC2_membrane_3"/>
    <property type="match status" value="1"/>
</dbReference>
<feature type="transmembrane region" description="Helical" evidence="5">
    <location>
        <begin position="262"/>
        <end position="288"/>
    </location>
</feature>
<evidence type="ECO:0000256" key="1">
    <source>
        <dbReference type="ARBA" id="ARBA00004141"/>
    </source>
</evidence>
<dbReference type="EMBL" id="JNUP01000031">
    <property type="protein sequence ID" value="KGE73327.1"/>
    <property type="molecule type" value="Genomic_DNA"/>
</dbReference>
<evidence type="ECO:0000313" key="8">
    <source>
        <dbReference type="Proteomes" id="UP000029692"/>
    </source>
</evidence>
<comment type="subcellular location">
    <subcellularLocation>
        <location evidence="1">Membrane</location>
        <topology evidence="1">Multi-pass membrane protein</topology>
    </subcellularLocation>
</comment>